<dbReference type="EnsemblMetazoa" id="PPA20794.1">
    <property type="protein sequence ID" value="PPA20794.1"/>
    <property type="gene ID" value="WBGene00110348"/>
</dbReference>
<dbReference type="PANTHER" id="PTHR31627">
    <property type="entry name" value="SERPENTINE RECEPTOR CLASS GAMMA-RELATED"/>
    <property type="match status" value="1"/>
</dbReference>
<evidence type="ECO:0000313" key="3">
    <source>
        <dbReference type="EnsemblMetazoa" id="PPA20794.1"/>
    </source>
</evidence>
<gene>
    <name evidence="3" type="primary">WBGene00110348</name>
</gene>
<reference evidence="4" key="1">
    <citation type="journal article" date="2008" name="Nat. Genet.">
        <title>The Pristionchus pacificus genome provides a unique perspective on nematode lifestyle and parasitism.</title>
        <authorList>
            <person name="Dieterich C."/>
            <person name="Clifton S.W."/>
            <person name="Schuster L.N."/>
            <person name="Chinwalla A."/>
            <person name="Delehaunty K."/>
            <person name="Dinkelacker I."/>
            <person name="Fulton L."/>
            <person name="Fulton R."/>
            <person name="Godfrey J."/>
            <person name="Minx P."/>
            <person name="Mitreva M."/>
            <person name="Roeseler W."/>
            <person name="Tian H."/>
            <person name="Witte H."/>
            <person name="Yang S.P."/>
            <person name="Wilson R.K."/>
            <person name="Sommer R.J."/>
        </authorList>
    </citation>
    <scope>NUCLEOTIDE SEQUENCE [LARGE SCALE GENOMIC DNA]</scope>
    <source>
        <strain evidence="4">PS312</strain>
    </source>
</reference>
<feature type="region of interest" description="Disordered" evidence="1">
    <location>
        <begin position="459"/>
        <end position="482"/>
    </location>
</feature>
<evidence type="ECO:0008006" key="5">
    <source>
        <dbReference type="Google" id="ProtNLM"/>
    </source>
</evidence>
<feature type="transmembrane region" description="Helical" evidence="2">
    <location>
        <begin position="43"/>
        <end position="64"/>
    </location>
</feature>
<sequence>MDIDRPQLYIFYLPVTIVSLVIYVQIIVEIYRNRRIIMYDSLFFRLICSQLIYDISYVIMYFAMELPQDWKALTPFFLVMNGTIIPHLIYAHLFLCFIAQILGVTIMAFSRMLLVCHPTRRITKVLKRFTTGQVILVHFILPALYAGQVQQIAYRSLRSDMCCSGKAGATTARSTVAWFAWFAWALTIRIALLTIGNENNEMDDPFDSNLPLPDSAILHPHLQINSVVLCVVGLAGSSLSAVCYVRISIALRMRPFRVWRSDLHILATSFVLFCALCTLTAYFVVSLYTLSFNMSLYFPIRKHFYAFTFFLSLANPWCLIISSEHAINRSYRDFSKFGISNATVNNRYPLAFPDKPVIVDGLVIYVQILIELYQKRGFFVYNSFFFRMTCSQSIYDISYVVMYFVMELPGDWNAMKPFYEALNETIIPQLIFAHLFLCFIAQNIHGCKQSWHCPLRKARSRGPSWHRPSRKARGASGDPKKDGMAFFGSPSAPRAFRQGLADSRSFNDGLFSNASGLPSNTQNNQITFCSGKAGASTDHTVIPVAWSAGVVHRASRSASQIWHSSGRGGMKGRFTSRRPTSCHHFVDKFRDIVRGWRDRQCCVGRLLHSNLSGSAPTVSLIYQMVLIVSTIDRPFRMWRSDLHILATSFVLFCALCTLTAYFIVSLYTLLADMSLYFPVRKHFYAFTFFLSLANPWCLIISSCELKAQGTVSDRVSVFSHCNAKIGMRFFQHRCDRLFSVALFHLVVHVFEYSLKNRIPIPI</sequence>
<keyword evidence="2" id="KW-1133">Transmembrane helix</keyword>
<feature type="transmembrane region" description="Helical" evidence="2">
    <location>
        <begin position="222"/>
        <end position="245"/>
    </location>
</feature>
<dbReference type="AlphaFoldDB" id="A0A8R1YJP3"/>
<feature type="transmembrane region" description="Helical" evidence="2">
    <location>
        <begin position="426"/>
        <end position="447"/>
    </location>
</feature>
<proteinExistence type="predicted"/>
<dbReference type="Pfam" id="PF10323">
    <property type="entry name" value="7TM_GPCR_Srv"/>
    <property type="match status" value="1"/>
</dbReference>
<evidence type="ECO:0000256" key="1">
    <source>
        <dbReference type="SAM" id="MobiDB-lite"/>
    </source>
</evidence>
<dbReference type="InterPro" id="IPR051119">
    <property type="entry name" value="Nematode_SR-like"/>
</dbReference>
<feature type="transmembrane region" description="Helical" evidence="2">
    <location>
        <begin position="84"/>
        <end position="114"/>
    </location>
</feature>
<feature type="transmembrane region" description="Helical" evidence="2">
    <location>
        <begin position="384"/>
        <end position="406"/>
    </location>
</feature>
<evidence type="ECO:0000313" key="4">
    <source>
        <dbReference type="Proteomes" id="UP000005239"/>
    </source>
</evidence>
<feature type="transmembrane region" description="Helical" evidence="2">
    <location>
        <begin position="12"/>
        <end position="31"/>
    </location>
</feature>
<accession>A0A8R1YJP3</accession>
<evidence type="ECO:0000256" key="2">
    <source>
        <dbReference type="SAM" id="Phobius"/>
    </source>
</evidence>
<dbReference type="InterPro" id="IPR019426">
    <property type="entry name" value="7TM_GPCR_serpentine_rcpt_Srv"/>
</dbReference>
<feature type="transmembrane region" description="Helical" evidence="2">
    <location>
        <begin position="265"/>
        <end position="284"/>
    </location>
</feature>
<dbReference type="PANTHER" id="PTHR31627:SF42">
    <property type="entry name" value="G_PROTEIN_RECEP_F1_2 DOMAIN-CONTAINING PROTEIN-RELATED"/>
    <property type="match status" value="1"/>
</dbReference>
<organism evidence="3 4">
    <name type="scientific">Pristionchus pacificus</name>
    <name type="common">Parasitic nematode worm</name>
    <dbReference type="NCBI Taxonomy" id="54126"/>
    <lineage>
        <taxon>Eukaryota</taxon>
        <taxon>Metazoa</taxon>
        <taxon>Ecdysozoa</taxon>
        <taxon>Nematoda</taxon>
        <taxon>Chromadorea</taxon>
        <taxon>Rhabditida</taxon>
        <taxon>Rhabditina</taxon>
        <taxon>Diplogasteromorpha</taxon>
        <taxon>Diplogasteroidea</taxon>
        <taxon>Neodiplogasteridae</taxon>
        <taxon>Pristionchus</taxon>
    </lineage>
</organism>
<feature type="transmembrane region" description="Helical" evidence="2">
    <location>
        <begin position="176"/>
        <end position="196"/>
    </location>
</feature>
<feature type="transmembrane region" description="Helical" evidence="2">
    <location>
        <begin position="642"/>
        <end position="670"/>
    </location>
</feature>
<keyword evidence="2" id="KW-0472">Membrane</keyword>
<dbReference type="Proteomes" id="UP000005239">
    <property type="component" value="Unassembled WGS sequence"/>
</dbReference>
<keyword evidence="4" id="KW-1185">Reference proteome</keyword>
<feature type="transmembrane region" description="Helical" evidence="2">
    <location>
        <begin position="682"/>
        <end position="700"/>
    </location>
</feature>
<name>A0A8R1YJP3_PRIPA</name>
<keyword evidence="2" id="KW-0812">Transmembrane</keyword>
<feature type="transmembrane region" description="Helical" evidence="2">
    <location>
        <begin position="304"/>
        <end position="322"/>
    </location>
</feature>
<protein>
    <recommendedName>
        <fullName evidence="5">G protein-coupled receptor</fullName>
    </recommendedName>
</protein>
<reference evidence="3" key="2">
    <citation type="submission" date="2022-06" db="UniProtKB">
        <authorList>
            <consortium name="EnsemblMetazoa"/>
        </authorList>
    </citation>
    <scope>IDENTIFICATION</scope>
    <source>
        <strain evidence="3">PS312</strain>
    </source>
</reference>